<evidence type="ECO:0000256" key="5">
    <source>
        <dbReference type="ARBA" id="ARBA00022692"/>
    </source>
</evidence>
<evidence type="ECO:0000313" key="9">
    <source>
        <dbReference type="EMBL" id="NIY72105.1"/>
    </source>
</evidence>
<keyword evidence="7 8" id="KW-0472">Membrane</keyword>
<dbReference type="Proteomes" id="UP000709466">
    <property type="component" value="Unassembled WGS sequence"/>
</dbReference>
<comment type="subcellular location">
    <subcellularLocation>
        <location evidence="1 8">Cell membrane</location>
        <topology evidence="1 8">Multi-pass membrane protein</topology>
    </subcellularLocation>
</comment>
<sequence>MDGTAFWIVSVIAAISVGLSKGGLAALGTIAVPVMALAIDPVVAAGLLLPVFVVSDIFGVWTYRKHFDKQVLIISIIGGTVGVVIGGLLASVVSEHVVTLFVGLIGVLFALNFILKRGAEVEAEPLSKPKGYFWTAIAGFTSFVSHSGGPPYQMFVLPLKLPKMVFAGTITLAFAYINAIKLIPYAMLGQINLHSLGVSAILMVPAVISVFVGVRLVKILPDKIFYNFVIIALGIVSLKLVYDAIMAMI</sequence>
<accession>A0ABX0VW91</accession>
<evidence type="ECO:0000256" key="8">
    <source>
        <dbReference type="RuleBase" id="RU363041"/>
    </source>
</evidence>
<keyword evidence="5 8" id="KW-0812">Transmembrane</keyword>
<organism evidence="9 10">
    <name type="scientific">Marivivens donghaensis</name>
    <dbReference type="NCBI Taxonomy" id="1699413"/>
    <lineage>
        <taxon>Bacteria</taxon>
        <taxon>Pseudomonadati</taxon>
        <taxon>Pseudomonadota</taxon>
        <taxon>Alphaproteobacteria</taxon>
        <taxon>Rhodobacterales</taxon>
        <taxon>Paracoccaceae</taxon>
        <taxon>Marivivens group</taxon>
        <taxon>Marivivens</taxon>
    </lineage>
</organism>
<dbReference type="PANTHER" id="PTHR30269:SF37">
    <property type="entry name" value="MEMBRANE TRANSPORTER PROTEIN"/>
    <property type="match status" value="1"/>
</dbReference>
<evidence type="ECO:0000256" key="4">
    <source>
        <dbReference type="ARBA" id="ARBA00022475"/>
    </source>
</evidence>
<keyword evidence="3" id="KW-0813">Transport</keyword>
<feature type="transmembrane region" description="Helical" evidence="8">
    <location>
        <begin position="161"/>
        <end position="179"/>
    </location>
</feature>
<keyword evidence="4 8" id="KW-1003">Cell membrane</keyword>
<keyword evidence="10" id="KW-1185">Reference proteome</keyword>
<feature type="transmembrane region" description="Helical" evidence="8">
    <location>
        <begin position="224"/>
        <end position="242"/>
    </location>
</feature>
<evidence type="ECO:0000313" key="10">
    <source>
        <dbReference type="Proteomes" id="UP000709466"/>
    </source>
</evidence>
<dbReference type="EMBL" id="JAATOP010000003">
    <property type="protein sequence ID" value="NIY72105.1"/>
    <property type="molecule type" value="Genomic_DNA"/>
</dbReference>
<evidence type="ECO:0000256" key="6">
    <source>
        <dbReference type="ARBA" id="ARBA00022989"/>
    </source>
</evidence>
<evidence type="ECO:0000256" key="3">
    <source>
        <dbReference type="ARBA" id="ARBA00022448"/>
    </source>
</evidence>
<evidence type="ECO:0000256" key="7">
    <source>
        <dbReference type="ARBA" id="ARBA00023136"/>
    </source>
</evidence>
<gene>
    <name evidence="9" type="ORF">HCZ30_06615</name>
</gene>
<proteinExistence type="inferred from homology"/>
<dbReference type="InterPro" id="IPR052017">
    <property type="entry name" value="TSUP"/>
</dbReference>
<dbReference type="Pfam" id="PF01925">
    <property type="entry name" value="TauE"/>
    <property type="match status" value="1"/>
</dbReference>
<comment type="caution">
    <text evidence="9">The sequence shown here is derived from an EMBL/GenBank/DDBJ whole genome shotgun (WGS) entry which is preliminary data.</text>
</comment>
<keyword evidence="6 8" id="KW-1133">Transmembrane helix</keyword>
<feature type="transmembrane region" description="Helical" evidence="8">
    <location>
        <begin position="71"/>
        <end position="90"/>
    </location>
</feature>
<dbReference type="PANTHER" id="PTHR30269">
    <property type="entry name" value="TRANSMEMBRANE PROTEIN YFCA"/>
    <property type="match status" value="1"/>
</dbReference>
<feature type="transmembrane region" description="Helical" evidence="8">
    <location>
        <begin position="191"/>
        <end position="212"/>
    </location>
</feature>
<feature type="transmembrane region" description="Helical" evidence="8">
    <location>
        <begin position="30"/>
        <end position="59"/>
    </location>
</feature>
<feature type="transmembrane region" description="Helical" evidence="8">
    <location>
        <begin position="96"/>
        <end position="115"/>
    </location>
</feature>
<name>A0ABX0VW91_9RHOB</name>
<protein>
    <recommendedName>
        <fullName evidence="8">Probable membrane transporter protein</fullName>
    </recommendedName>
</protein>
<dbReference type="RefSeq" id="WP_167637489.1">
    <property type="nucleotide sequence ID" value="NZ_JAATOP010000003.1"/>
</dbReference>
<reference evidence="9 10" key="1">
    <citation type="submission" date="2020-03" db="EMBL/GenBank/DDBJ databases">
        <title>Bacterial isolates of synthetic phycosphere.</title>
        <authorList>
            <person name="Fu H."/>
            <person name="Moran M.A."/>
        </authorList>
    </citation>
    <scope>NUCLEOTIDE SEQUENCE [LARGE SCALE GENOMIC DNA]</scope>
    <source>
        <strain evidence="9 10">HF1</strain>
    </source>
</reference>
<comment type="similarity">
    <text evidence="2 8">Belongs to the 4-toluene sulfonate uptake permease (TSUP) (TC 2.A.102) family.</text>
</comment>
<evidence type="ECO:0000256" key="2">
    <source>
        <dbReference type="ARBA" id="ARBA00009142"/>
    </source>
</evidence>
<dbReference type="InterPro" id="IPR002781">
    <property type="entry name" value="TM_pro_TauE-like"/>
</dbReference>
<evidence type="ECO:0000256" key="1">
    <source>
        <dbReference type="ARBA" id="ARBA00004651"/>
    </source>
</evidence>